<dbReference type="InterPro" id="IPR003789">
    <property type="entry name" value="Asn/Gln_tRNA_amidoTrase-B-like"/>
</dbReference>
<proteinExistence type="predicted"/>
<dbReference type="InterPro" id="IPR019004">
    <property type="entry name" value="YqeY/Aim41"/>
</dbReference>
<dbReference type="Gene3D" id="1.10.1510.10">
    <property type="entry name" value="Uncharacterised protein YqeY/AIM41 PF09424, N-terminal domain"/>
    <property type="match status" value="1"/>
</dbReference>
<evidence type="ECO:0000313" key="2">
    <source>
        <dbReference type="Proteomes" id="UP000230796"/>
    </source>
</evidence>
<dbReference type="GO" id="GO:0016884">
    <property type="term" value="F:carbon-nitrogen ligase activity, with glutamine as amido-N-donor"/>
    <property type="evidence" value="ECO:0007669"/>
    <property type="project" value="InterPro"/>
</dbReference>
<name>A0A2H0VJJ2_9BACT</name>
<dbReference type="SUPFAM" id="SSF89095">
    <property type="entry name" value="GatB/YqeY motif"/>
    <property type="match status" value="1"/>
</dbReference>
<dbReference type="GO" id="GO:0016740">
    <property type="term" value="F:transferase activity"/>
    <property type="evidence" value="ECO:0007669"/>
    <property type="project" value="UniProtKB-KW"/>
</dbReference>
<organism evidence="1 2">
    <name type="scientific">Candidatus Collierbacteria bacterium CG10_big_fil_rev_8_21_14_0_10_44_9</name>
    <dbReference type="NCBI Taxonomy" id="1974535"/>
    <lineage>
        <taxon>Bacteria</taxon>
        <taxon>Candidatus Collieribacteriota</taxon>
    </lineage>
</organism>
<dbReference type="InterPro" id="IPR042184">
    <property type="entry name" value="YqeY/Aim41_N"/>
</dbReference>
<protein>
    <submittedName>
        <fullName evidence="1">Glutamyl-tRNA amidotransferase</fullName>
    </submittedName>
</protein>
<evidence type="ECO:0000313" key="1">
    <source>
        <dbReference type="EMBL" id="PIR99243.1"/>
    </source>
</evidence>
<dbReference type="Proteomes" id="UP000230796">
    <property type="component" value="Unassembled WGS sequence"/>
</dbReference>
<accession>A0A2H0VJJ2</accession>
<dbReference type="AlphaFoldDB" id="A0A2H0VJJ2"/>
<comment type="caution">
    <text evidence="1">The sequence shown here is derived from an EMBL/GenBank/DDBJ whole genome shotgun (WGS) entry which is preliminary data.</text>
</comment>
<gene>
    <name evidence="1" type="ORF">COT87_00445</name>
</gene>
<dbReference type="Pfam" id="PF09424">
    <property type="entry name" value="YqeY"/>
    <property type="match status" value="1"/>
</dbReference>
<dbReference type="PANTHER" id="PTHR28055:SF1">
    <property type="entry name" value="ALTERED INHERITANCE OF MITOCHONDRIA PROTEIN 41, MITOCHONDRIAL"/>
    <property type="match status" value="1"/>
</dbReference>
<sequence length="144" mass="16154">MSILGDIQDQMKIAMKARDQLRLAALRLMVSAIKYVQIDQPELDDAGSVTVLLKEAKKRRESIVAYKLAGRAELAQQEQYELGVIEEYLPKMMSEDEVRKQLTANSRQFIAAANFGEAMKIAMKVIGKDAEGGMVAKIVKEFFK</sequence>
<keyword evidence="1" id="KW-0808">Transferase</keyword>
<dbReference type="EMBL" id="PFAF01000005">
    <property type="protein sequence ID" value="PIR99243.1"/>
    <property type="molecule type" value="Genomic_DNA"/>
</dbReference>
<dbReference type="PANTHER" id="PTHR28055">
    <property type="entry name" value="ALTERED INHERITANCE OF MITOCHONDRIA PROTEIN 41, MITOCHONDRIAL"/>
    <property type="match status" value="1"/>
</dbReference>
<reference evidence="2" key="1">
    <citation type="submission" date="2017-09" db="EMBL/GenBank/DDBJ databases">
        <title>Depth-based differentiation of microbial function through sediment-hosted aquifers and enrichment of novel symbionts in the deep terrestrial subsurface.</title>
        <authorList>
            <person name="Probst A.J."/>
            <person name="Ladd B."/>
            <person name="Jarett J.K."/>
            <person name="Geller-Mcgrath D.E."/>
            <person name="Sieber C.M.K."/>
            <person name="Emerson J.B."/>
            <person name="Anantharaman K."/>
            <person name="Thomas B.C."/>
            <person name="Malmstrom R."/>
            <person name="Stieglmeier M."/>
            <person name="Klingl A."/>
            <person name="Woyke T."/>
            <person name="Ryan C.M."/>
            <person name="Banfield J.F."/>
        </authorList>
    </citation>
    <scope>NUCLEOTIDE SEQUENCE [LARGE SCALE GENOMIC DNA]</scope>
</reference>